<organism evidence="2 3">
    <name type="scientific">Actinospica durhamensis</name>
    <dbReference type="NCBI Taxonomy" id="1508375"/>
    <lineage>
        <taxon>Bacteria</taxon>
        <taxon>Bacillati</taxon>
        <taxon>Actinomycetota</taxon>
        <taxon>Actinomycetes</taxon>
        <taxon>Catenulisporales</taxon>
        <taxon>Actinospicaceae</taxon>
        <taxon>Actinospica</taxon>
    </lineage>
</organism>
<dbReference type="InterPro" id="IPR023210">
    <property type="entry name" value="NADP_OxRdtase_dom"/>
</dbReference>
<dbReference type="Proteomes" id="UP000675781">
    <property type="component" value="Unassembled WGS sequence"/>
</dbReference>
<dbReference type="AlphaFoldDB" id="A0A941EVM8"/>
<evidence type="ECO:0000259" key="1">
    <source>
        <dbReference type="Pfam" id="PF00248"/>
    </source>
</evidence>
<evidence type="ECO:0000313" key="2">
    <source>
        <dbReference type="EMBL" id="MBR7838103.1"/>
    </source>
</evidence>
<dbReference type="EMBL" id="JAGSOG010000257">
    <property type="protein sequence ID" value="MBR7838103.1"/>
    <property type="molecule type" value="Genomic_DNA"/>
</dbReference>
<reference evidence="2" key="1">
    <citation type="submission" date="2021-04" db="EMBL/GenBank/DDBJ databases">
        <title>Genome based classification of Actinospica acidithermotolerans sp. nov., an actinobacterium isolated from an Indonesian hot spring.</title>
        <authorList>
            <person name="Kusuma A.B."/>
            <person name="Putra K.E."/>
            <person name="Nafisah S."/>
            <person name="Loh J."/>
            <person name="Nouioui I."/>
            <person name="Goodfellow M."/>
        </authorList>
    </citation>
    <scope>NUCLEOTIDE SEQUENCE</scope>
    <source>
        <strain evidence="2">CSCA 57</strain>
    </source>
</reference>
<dbReference type="PANTHER" id="PTHR42686">
    <property type="entry name" value="GH17980P-RELATED"/>
    <property type="match status" value="1"/>
</dbReference>
<dbReference type="InterPro" id="IPR020471">
    <property type="entry name" value="AKR"/>
</dbReference>
<name>A0A941EVM8_9ACTN</name>
<feature type="domain" description="NADP-dependent oxidoreductase" evidence="1">
    <location>
        <begin position="14"/>
        <end position="308"/>
    </location>
</feature>
<comment type="caution">
    <text evidence="2">The sequence shown here is derived from an EMBL/GenBank/DDBJ whole genome shotgun (WGS) entry which is preliminary data.</text>
</comment>
<dbReference type="Pfam" id="PF00248">
    <property type="entry name" value="Aldo_ket_red"/>
    <property type="match status" value="1"/>
</dbReference>
<dbReference type="SUPFAM" id="SSF51430">
    <property type="entry name" value="NAD(P)-linked oxidoreductase"/>
    <property type="match status" value="1"/>
</dbReference>
<accession>A0A941EVM8</accession>
<evidence type="ECO:0000313" key="3">
    <source>
        <dbReference type="Proteomes" id="UP000675781"/>
    </source>
</evidence>
<dbReference type="GO" id="GO:0005829">
    <property type="term" value="C:cytosol"/>
    <property type="evidence" value="ECO:0007669"/>
    <property type="project" value="TreeGrafter"/>
</dbReference>
<dbReference type="InterPro" id="IPR036812">
    <property type="entry name" value="NAD(P)_OxRdtase_dom_sf"/>
</dbReference>
<protein>
    <submittedName>
        <fullName evidence="2">Aldo/keto reductase</fullName>
    </submittedName>
</protein>
<dbReference type="Gene3D" id="3.20.20.100">
    <property type="entry name" value="NADP-dependent oxidoreductase domain"/>
    <property type="match status" value="1"/>
</dbReference>
<dbReference type="CDD" id="cd19152">
    <property type="entry name" value="AKR_AKR15A"/>
    <property type="match status" value="1"/>
</dbReference>
<dbReference type="GO" id="GO:0016491">
    <property type="term" value="F:oxidoreductase activity"/>
    <property type="evidence" value="ECO:0007669"/>
    <property type="project" value="InterPro"/>
</dbReference>
<gene>
    <name evidence="2" type="ORF">KDL01_32825</name>
</gene>
<sequence length="328" mass="35616">MSRQYPEILRRVTRLGFGGAAIGNLFTEVDDADAAAAVNAAWDSGIRFFDTAPHYGLGLSERRLGEVLRTRPRDEYVLSTKVGRILEPVAEPEPGARDDEGFEVPRTYRRRWDFSGDGVRRSIEESLTRLGLDRIDVALLHDPDHHGEQALAEAYPALEKLRDEGVLGAIGVGMNQSVLPTRFVRETDIDVVLLAGRYTLLDHSGLAELLPAAEERGVAVVLGGAFNSGLLADPRSAATYDYAPAPQELVRRALEIEQVCLEHGVPLRAAALHFGWGHPAVISTLIGIRDVAQADDCAALAGVAIPSELWEGLRSRGLIPPEVPVPTE</sequence>
<keyword evidence="3" id="KW-1185">Reference proteome</keyword>
<dbReference type="RefSeq" id="WP_212532564.1">
    <property type="nucleotide sequence ID" value="NZ_JAGSOG010000257.1"/>
</dbReference>
<dbReference type="PANTHER" id="PTHR42686:SF1">
    <property type="entry name" value="GH17980P-RELATED"/>
    <property type="match status" value="1"/>
</dbReference>
<proteinExistence type="predicted"/>